<protein>
    <submittedName>
        <fullName evidence="1">Uncharacterized protein</fullName>
    </submittedName>
</protein>
<evidence type="ECO:0000313" key="2">
    <source>
        <dbReference type="Proteomes" id="UP001498398"/>
    </source>
</evidence>
<name>A0ABR1IYF4_9AGAR</name>
<sequence length="268" mass="30481">MNASIDLGSLVREIRESILVVRDNQTREEEKINHARLIVYRSLALNPALGCMQPPSGEMADTDFYEELYMPDWTASTIFYSLAGYDHFKRAGSLGDVGKRARIMMLLLWINGHRLNKDKIRMLVSTVIEDGLRSQRGSDHIPSESEVTALDSVNSIIKSLADMIKNRVPLPEDFNPFKGSDFREGDEKKSLSREGLWIYNLPEDQRYELDVWNNPICLLRPCARVIVPQTKLSLLLIQWSVHNFGLGKKVSQSEDIDPKAFWNALTSG</sequence>
<keyword evidence="2" id="KW-1185">Reference proteome</keyword>
<evidence type="ECO:0000313" key="1">
    <source>
        <dbReference type="EMBL" id="KAK7444575.1"/>
    </source>
</evidence>
<gene>
    <name evidence="1" type="ORF">VKT23_015253</name>
</gene>
<organism evidence="1 2">
    <name type="scientific">Marasmiellus scandens</name>
    <dbReference type="NCBI Taxonomy" id="2682957"/>
    <lineage>
        <taxon>Eukaryota</taxon>
        <taxon>Fungi</taxon>
        <taxon>Dikarya</taxon>
        <taxon>Basidiomycota</taxon>
        <taxon>Agaricomycotina</taxon>
        <taxon>Agaricomycetes</taxon>
        <taxon>Agaricomycetidae</taxon>
        <taxon>Agaricales</taxon>
        <taxon>Marasmiineae</taxon>
        <taxon>Omphalotaceae</taxon>
        <taxon>Marasmiellus</taxon>
    </lineage>
</organism>
<dbReference type="EMBL" id="JBANRG010000050">
    <property type="protein sequence ID" value="KAK7444575.1"/>
    <property type="molecule type" value="Genomic_DNA"/>
</dbReference>
<comment type="caution">
    <text evidence="1">The sequence shown here is derived from an EMBL/GenBank/DDBJ whole genome shotgun (WGS) entry which is preliminary data.</text>
</comment>
<proteinExistence type="predicted"/>
<accession>A0ABR1IYF4</accession>
<dbReference type="Proteomes" id="UP001498398">
    <property type="component" value="Unassembled WGS sequence"/>
</dbReference>
<reference evidence="1 2" key="1">
    <citation type="submission" date="2024-01" db="EMBL/GenBank/DDBJ databases">
        <title>A draft genome for the cacao thread blight pathogen Marasmiellus scandens.</title>
        <authorList>
            <person name="Baruah I.K."/>
            <person name="Leung J."/>
            <person name="Bukari Y."/>
            <person name="Amoako-Attah I."/>
            <person name="Meinhardt L.W."/>
            <person name="Bailey B.A."/>
            <person name="Cohen S.P."/>
        </authorList>
    </citation>
    <scope>NUCLEOTIDE SEQUENCE [LARGE SCALE GENOMIC DNA]</scope>
    <source>
        <strain evidence="1 2">GH-19</strain>
    </source>
</reference>